<dbReference type="InterPro" id="IPR001680">
    <property type="entry name" value="WD40_rpt"/>
</dbReference>
<dbReference type="PANTHER" id="PTHR19857:SF8">
    <property type="entry name" value="ANGIO-ASSOCIATED MIGRATORY CELL PROTEIN"/>
    <property type="match status" value="1"/>
</dbReference>
<feature type="region of interest" description="Disordered" evidence="4">
    <location>
        <begin position="149"/>
        <end position="169"/>
    </location>
</feature>
<evidence type="ECO:0000256" key="2">
    <source>
        <dbReference type="ARBA" id="ARBA00022737"/>
    </source>
</evidence>
<accession>A0A016VSC3</accession>
<evidence type="ECO:0000313" key="6">
    <source>
        <dbReference type="Proteomes" id="UP000024635"/>
    </source>
</evidence>
<sequence length="487" mass="53095">MAGSEKSDDLPCMEMEDADGADHEHQHHFACHLRLLFEIGIFSQFSTVYLPTKVGLRYKMNAIFVISTPNYSLGQNLRGFYEIPYLGFWVRESGTVPCLRIAHIHCAKPATAIALTGASGHFKAGVVAAAILVSLQVFDCGELTKSGDDQFSDDDADQQSTSNFSDAGTQEVVDDSSCALQAHEQDCFSIAVAAERWLASGGEDDVAYLWDHQVSDSDPVLKIDHQDSVTTVAFNNAQTLLSTGDMSGHIVVTQLCDLSVRAKIDDSNDLEWMCWHSTSDILFAGDKDGMVWMWLIGPTGVAQSKVFAGNGSSCTAGHLLPDGKRLLAGYRDGAVRLWSLRDGTCTNLTLSSSVSVIHHHVSQPVGVIGTEDGSVHVVNTAHIDRLTITVVFPPLSEPSETSEVDEENIESCVECVQYSPFNSWLAVGRNDGTLCIYETGSTTPRSIYRAPSPQAESMLNVLVYETESPPKRSTSQPDHWLISEIQR</sequence>
<dbReference type="AlphaFoldDB" id="A0A016VSC3"/>
<protein>
    <submittedName>
        <fullName evidence="5">Uncharacterized protein</fullName>
    </submittedName>
</protein>
<reference evidence="6" key="1">
    <citation type="journal article" date="2015" name="Nat. Genet.">
        <title>The genome and transcriptome of the zoonotic hookworm Ancylostoma ceylanicum identify infection-specific gene families.</title>
        <authorList>
            <person name="Schwarz E.M."/>
            <person name="Hu Y."/>
            <person name="Antoshechkin I."/>
            <person name="Miller M.M."/>
            <person name="Sternberg P.W."/>
            <person name="Aroian R.V."/>
        </authorList>
    </citation>
    <scope>NUCLEOTIDE SEQUENCE</scope>
    <source>
        <strain evidence="6">HY135</strain>
    </source>
</reference>
<dbReference type="OrthoDB" id="10261640at2759"/>
<dbReference type="STRING" id="53326.A0A016VSC3"/>
<dbReference type="InterPro" id="IPR051179">
    <property type="entry name" value="WD_repeat_multifunction"/>
</dbReference>
<comment type="caution">
    <text evidence="5">The sequence shown here is derived from an EMBL/GenBank/DDBJ whole genome shotgun (WGS) entry which is preliminary data.</text>
</comment>
<evidence type="ECO:0000313" key="5">
    <source>
        <dbReference type="EMBL" id="EYC30464.1"/>
    </source>
</evidence>
<dbReference type="Pfam" id="PF00400">
    <property type="entry name" value="WD40"/>
    <property type="match status" value="3"/>
</dbReference>
<keyword evidence="1 3" id="KW-0853">WD repeat</keyword>
<dbReference type="PROSITE" id="PS50082">
    <property type="entry name" value="WD_REPEATS_2"/>
    <property type="match status" value="2"/>
</dbReference>
<feature type="repeat" description="WD" evidence="3">
    <location>
        <begin position="307"/>
        <end position="348"/>
    </location>
</feature>
<gene>
    <name evidence="5" type="primary">Acey_s0005.g2661</name>
    <name evidence="5" type="synonym">Acey-Y111B2A.12</name>
    <name evidence="5" type="ORF">Y032_0005g2661</name>
</gene>
<evidence type="ECO:0000256" key="3">
    <source>
        <dbReference type="PROSITE-ProRule" id="PRU00221"/>
    </source>
</evidence>
<dbReference type="InterPro" id="IPR015943">
    <property type="entry name" value="WD40/YVTN_repeat-like_dom_sf"/>
</dbReference>
<dbReference type="SUPFAM" id="SSF50978">
    <property type="entry name" value="WD40 repeat-like"/>
    <property type="match status" value="1"/>
</dbReference>
<name>A0A016VSC3_9BILA</name>
<dbReference type="Gene3D" id="2.130.10.10">
    <property type="entry name" value="YVTN repeat-like/Quinoprotein amine dehydrogenase"/>
    <property type="match status" value="1"/>
</dbReference>
<dbReference type="SMART" id="SM00320">
    <property type="entry name" value="WD40"/>
    <property type="match status" value="5"/>
</dbReference>
<feature type="repeat" description="WD" evidence="3">
    <location>
        <begin position="180"/>
        <end position="211"/>
    </location>
</feature>
<dbReference type="EMBL" id="JARK01001341">
    <property type="protein sequence ID" value="EYC30464.1"/>
    <property type="molecule type" value="Genomic_DNA"/>
</dbReference>
<organism evidence="5 6">
    <name type="scientific">Ancylostoma ceylanicum</name>
    <dbReference type="NCBI Taxonomy" id="53326"/>
    <lineage>
        <taxon>Eukaryota</taxon>
        <taxon>Metazoa</taxon>
        <taxon>Ecdysozoa</taxon>
        <taxon>Nematoda</taxon>
        <taxon>Chromadorea</taxon>
        <taxon>Rhabditida</taxon>
        <taxon>Rhabditina</taxon>
        <taxon>Rhabditomorpha</taxon>
        <taxon>Strongyloidea</taxon>
        <taxon>Ancylostomatidae</taxon>
        <taxon>Ancylostomatinae</taxon>
        <taxon>Ancylostoma</taxon>
    </lineage>
</organism>
<dbReference type="PANTHER" id="PTHR19857">
    <property type="entry name" value="MITOCHONDRIAL DIVISION PROTEIN 1-RELATED"/>
    <property type="match status" value="1"/>
</dbReference>
<evidence type="ECO:0000256" key="4">
    <source>
        <dbReference type="SAM" id="MobiDB-lite"/>
    </source>
</evidence>
<evidence type="ECO:0000256" key="1">
    <source>
        <dbReference type="ARBA" id="ARBA00022574"/>
    </source>
</evidence>
<dbReference type="InterPro" id="IPR036322">
    <property type="entry name" value="WD40_repeat_dom_sf"/>
</dbReference>
<keyword evidence="2" id="KW-0677">Repeat</keyword>
<feature type="region of interest" description="Disordered" evidence="4">
    <location>
        <begin position="467"/>
        <end position="487"/>
    </location>
</feature>
<keyword evidence="6" id="KW-1185">Reference proteome</keyword>
<proteinExistence type="predicted"/>
<dbReference type="Proteomes" id="UP000024635">
    <property type="component" value="Unassembled WGS sequence"/>
</dbReference>